<dbReference type="EMBL" id="JACGWJ010000007">
    <property type="protein sequence ID" value="KAL0409486.1"/>
    <property type="molecule type" value="Genomic_DNA"/>
</dbReference>
<reference evidence="1" key="2">
    <citation type="journal article" date="2024" name="Plant">
        <title>Genomic evolution and insights into agronomic trait innovations of Sesamum species.</title>
        <authorList>
            <person name="Miao H."/>
            <person name="Wang L."/>
            <person name="Qu L."/>
            <person name="Liu H."/>
            <person name="Sun Y."/>
            <person name="Le M."/>
            <person name="Wang Q."/>
            <person name="Wei S."/>
            <person name="Zheng Y."/>
            <person name="Lin W."/>
            <person name="Duan Y."/>
            <person name="Cao H."/>
            <person name="Xiong S."/>
            <person name="Wang X."/>
            <person name="Wei L."/>
            <person name="Li C."/>
            <person name="Ma Q."/>
            <person name="Ju M."/>
            <person name="Zhao R."/>
            <person name="Li G."/>
            <person name="Mu C."/>
            <person name="Tian Q."/>
            <person name="Mei H."/>
            <person name="Zhang T."/>
            <person name="Gao T."/>
            <person name="Zhang H."/>
        </authorList>
    </citation>
    <scope>NUCLEOTIDE SEQUENCE</scope>
    <source>
        <strain evidence="1">G02</strain>
    </source>
</reference>
<evidence type="ECO:0000313" key="1">
    <source>
        <dbReference type="EMBL" id="KAL0409486.1"/>
    </source>
</evidence>
<dbReference type="AlphaFoldDB" id="A0AAW2U0Z8"/>
<comment type="caution">
    <text evidence="1">The sequence shown here is derived from an EMBL/GenBank/DDBJ whole genome shotgun (WGS) entry which is preliminary data.</text>
</comment>
<sequence>MPPEEVFEEVLWRGGSFNRSAGLGGLRIVVPLAGARDVPVTTCRAWALPAVCTAFSLFSALLGDFIVTHVFNSVLPQRVPIDACRKRTGLIDTD</sequence>
<accession>A0AAW2U0Z8</accession>
<name>A0AAW2U0Z8_SESRA</name>
<reference evidence="1" key="1">
    <citation type="submission" date="2020-06" db="EMBL/GenBank/DDBJ databases">
        <authorList>
            <person name="Li T."/>
            <person name="Hu X."/>
            <person name="Zhang T."/>
            <person name="Song X."/>
            <person name="Zhang H."/>
            <person name="Dai N."/>
            <person name="Sheng W."/>
            <person name="Hou X."/>
            <person name="Wei L."/>
        </authorList>
    </citation>
    <scope>NUCLEOTIDE SEQUENCE</scope>
    <source>
        <strain evidence="1">G02</strain>
        <tissue evidence="1">Leaf</tissue>
    </source>
</reference>
<protein>
    <submittedName>
        <fullName evidence="1">Uncharacterized protein</fullName>
    </submittedName>
</protein>
<organism evidence="1">
    <name type="scientific">Sesamum radiatum</name>
    <name type="common">Black benniseed</name>
    <dbReference type="NCBI Taxonomy" id="300843"/>
    <lineage>
        <taxon>Eukaryota</taxon>
        <taxon>Viridiplantae</taxon>
        <taxon>Streptophyta</taxon>
        <taxon>Embryophyta</taxon>
        <taxon>Tracheophyta</taxon>
        <taxon>Spermatophyta</taxon>
        <taxon>Magnoliopsida</taxon>
        <taxon>eudicotyledons</taxon>
        <taxon>Gunneridae</taxon>
        <taxon>Pentapetalae</taxon>
        <taxon>asterids</taxon>
        <taxon>lamiids</taxon>
        <taxon>Lamiales</taxon>
        <taxon>Pedaliaceae</taxon>
        <taxon>Sesamum</taxon>
    </lineage>
</organism>
<gene>
    <name evidence="1" type="ORF">Sradi_1883000</name>
</gene>
<proteinExistence type="predicted"/>